<dbReference type="Proteomes" id="UP001642260">
    <property type="component" value="Unassembled WGS sequence"/>
</dbReference>
<evidence type="ECO:0000313" key="3">
    <source>
        <dbReference type="Proteomes" id="UP001642260"/>
    </source>
</evidence>
<reference evidence="2 3" key="1">
    <citation type="submission" date="2022-03" db="EMBL/GenBank/DDBJ databases">
        <authorList>
            <person name="Macdonald S."/>
            <person name="Ahmed S."/>
            <person name="Newling K."/>
        </authorList>
    </citation>
    <scope>NUCLEOTIDE SEQUENCE [LARGE SCALE GENOMIC DNA]</scope>
</reference>
<gene>
    <name evidence="2" type="ORF">ERUC_LOCUS29728</name>
</gene>
<dbReference type="AlphaFoldDB" id="A0ABC8L3A7"/>
<evidence type="ECO:0000259" key="1">
    <source>
        <dbReference type="PROSITE" id="PS51072"/>
    </source>
</evidence>
<dbReference type="Gene3D" id="2.60.40.1170">
    <property type="entry name" value="Mu homology domain, subdomain B"/>
    <property type="match status" value="2"/>
</dbReference>
<dbReference type="PANTHER" id="PTHR10529">
    <property type="entry name" value="AP COMPLEX SUBUNIT MU"/>
    <property type="match status" value="1"/>
</dbReference>
<protein>
    <recommendedName>
        <fullName evidence="1">MHD domain-containing protein</fullName>
    </recommendedName>
</protein>
<dbReference type="SUPFAM" id="SSF49447">
    <property type="entry name" value="Second domain of Mu2 adaptin subunit (ap50) of ap2 adaptor"/>
    <property type="match status" value="1"/>
</dbReference>
<dbReference type="InterPro" id="IPR028565">
    <property type="entry name" value="MHD"/>
</dbReference>
<dbReference type="InterPro" id="IPR036168">
    <property type="entry name" value="AP2_Mu_C_sf"/>
</dbReference>
<dbReference type="EMBL" id="CAKOAT010375154">
    <property type="protein sequence ID" value="CAH8363972.1"/>
    <property type="molecule type" value="Genomic_DNA"/>
</dbReference>
<keyword evidence="3" id="KW-1185">Reference proteome</keyword>
<accession>A0ABC8L3A7</accession>
<name>A0ABC8L3A7_ERUVS</name>
<organism evidence="2 3">
    <name type="scientific">Eruca vesicaria subsp. sativa</name>
    <name type="common">Garden rocket</name>
    <name type="synonym">Eruca sativa</name>
    <dbReference type="NCBI Taxonomy" id="29727"/>
    <lineage>
        <taxon>Eukaryota</taxon>
        <taxon>Viridiplantae</taxon>
        <taxon>Streptophyta</taxon>
        <taxon>Embryophyta</taxon>
        <taxon>Tracheophyta</taxon>
        <taxon>Spermatophyta</taxon>
        <taxon>Magnoliopsida</taxon>
        <taxon>eudicotyledons</taxon>
        <taxon>Gunneridae</taxon>
        <taxon>Pentapetalae</taxon>
        <taxon>rosids</taxon>
        <taxon>malvids</taxon>
        <taxon>Brassicales</taxon>
        <taxon>Brassicaceae</taxon>
        <taxon>Brassiceae</taxon>
        <taxon>Eruca</taxon>
    </lineage>
</organism>
<feature type="domain" description="MHD" evidence="1">
    <location>
        <begin position="1"/>
        <end position="150"/>
    </location>
</feature>
<evidence type="ECO:0000313" key="2">
    <source>
        <dbReference type="EMBL" id="CAH8363972.1"/>
    </source>
</evidence>
<dbReference type="PROSITE" id="PS51072">
    <property type="entry name" value="MHD"/>
    <property type="match status" value="1"/>
</dbReference>
<comment type="caution">
    <text evidence="2">The sequence shown here is derived from an EMBL/GenBank/DDBJ whole genome shotgun (WGS) entry which is preliminary data.</text>
</comment>
<dbReference type="Pfam" id="PF00928">
    <property type="entry name" value="Adap_comp_sub"/>
    <property type="match status" value="2"/>
</dbReference>
<dbReference type="InterPro" id="IPR050431">
    <property type="entry name" value="Adaptor_comp_med_subunit"/>
</dbReference>
<proteinExistence type="predicted"/>
<sequence length="151" mass="17311">MKSRPAKRYRITEGVNLPFRVLPTIKELGRTRMEVNVKVKGVFGAKMFALGVVVKIPVPKQTAKTNLPSDNWIRKFPGQTESTLSAEIELISTMGEKKSWTRPPIQMEFQVPMFTASGLRVRFLKVWEKSGYNTVEWVRYITKAGSYEIRC</sequence>